<gene>
    <name evidence="2" type="ORF">CFX1CAM_0197</name>
</gene>
<evidence type="ECO:0000259" key="1">
    <source>
        <dbReference type="PROSITE" id="PS50967"/>
    </source>
</evidence>
<dbReference type="InterPro" id="IPR010997">
    <property type="entry name" value="HRDC-like_sf"/>
</dbReference>
<dbReference type="AlphaFoldDB" id="A0A1Y6K0U4"/>
<dbReference type="CDD" id="cd06142">
    <property type="entry name" value="RNaseD_exo"/>
    <property type="match status" value="1"/>
</dbReference>
<dbReference type="InterPro" id="IPR044876">
    <property type="entry name" value="HRDC_dom_sf"/>
</dbReference>
<reference evidence="3" key="1">
    <citation type="submission" date="2017-05" db="EMBL/GenBank/DDBJ databases">
        <authorList>
            <person name="Kirkegaard R."/>
            <person name="Mcilroy J S."/>
        </authorList>
    </citation>
    <scope>NUCLEOTIDE SEQUENCE [LARGE SCALE GENOMIC DNA]</scope>
</reference>
<dbReference type="PANTHER" id="PTHR47649">
    <property type="entry name" value="RIBONUCLEASE D"/>
    <property type="match status" value="1"/>
</dbReference>
<dbReference type="GO" id="GO:0003676">
    <property type="term" value="F:nucleic acid binding"/>
    <property type="evidence" value="ECO:0007669"/>
    <property type="project" value="InterPro"/>
</dbReference>
<dbReference type="GO" id="GO:0006139">
    <property type="term" value="P:nucleobase-containing compound metabolic process"/>
    <property type="evidence" value="ECO:0007669"/>
    <property type="project" value="InterPro"/>
</dbReference>
<evidence type="ECO:0000313" key="3">
    <source>
        <dbReference type="Proteomes" id="UP000195514"/>
    </source>
</evidence>
<dbReference type="PANTHER" id="PTHR47649:SF1">
    <property type="entry name" value="RIBONUCLEASE D"/>
    <property type="match status" value="1"/>
</dbReference>
<dbReference type="InterPro" id="IPR012337">
    <property type="entry name" value="RNaseH-like_sf"/>
</dbReference>
<feature type="domain" description="HRDC" evidence="1">
    <location>
        <begin position="305"/>
        <end position="382"/>
    </location>
</feature>
<dbReference type="Gene3D" id="3.30.420.10">
    <property type="entry name" value="Ribonuclease H-like superfamily/Ribonuclease H"/>
    <property type="match status" value="1"/>
</dbReference>
<name>A0A1Y6K0U4_9CHLR</name>
<dbReference type="GO" id="GO:0000166">
    <property type="term" value="F:nucleotide binding"/>
    <property type="evidence" value="ECO:0007669"/>
    <property type="project" value="InterPro"/>
</dbReference>
<keyword evidence="3" id="KW-1185">Reference proteome</keyword>
<dbReference type="SMART" id="SM00474">
    <property type="entry name" value="35EXOc"/>
    <property type="match status" value="1"/>
</dbReference>
<dbReference type="KEGG" id="abat:CFX1CAM_0197"/>
<dbReference type="InterPro" id="IPR002562">
    <property type="entry name" value="3'-5'_exonuclease_dom"/>
</dbReference>
<dbReference type="InterPro" id="IPR002121">
    <property type="entry name" value="HRDC_dom"/>
</dbReference>
<feature type="domain" description="HRDC" evidence="1">
    <location>
        <begin position="217"/>
        <end position="297"/>
    </location>
</feature>
<dbReference type="SUPFAM" id="SSF53098">
    <property type="entry name" value="Ribonuclease H-like"/>
    <property type="match status" value="1"/>
</dbReference>
<dbReference type="PROSITE" id="PS50967">
    <property type="entry name" value="HRDC"/>
    <property type="match status" value="2"/>
</dbReference>
<dbReference type="InterPro" id="IPR036397">
    <property type="entry name" value="RNaseH_sf"/>
</dbReference>
<sequence length="382" mass="43861">MPHSLKNFELVWIDQPQHLRHAAEELASQQILAIDTESNSLYAYQEQVCLVQISTRLKDYLIDARALPDLSPLAEIFNSDRILKVFHAAEYDLICLFRDYGFRFNFIFDTMLAARILGFQHVGLGALLEKYFGVQMNKKYQRADWGKRPLKPEMLEYARQDSHYLIALQEQLRAELVAADLLDLAVEDFTRLTIGIEDTTETCADDFWKIHGARDLSPEKAAVLKALYNFRESVAKAQNKPSFKVLSNQTLIELATACPKHQADLLERSTLHERQVRRYGPGLLVAVQEGLQAQPEHPPNHVRPRNSVLNRMEILQEWRKETGKALGVPSDVVMPRDVLCRIARANPRDLSTLKAQMFDVPYRFNRFGQDMLSVITREGLED</sequence>
<dbReference type="Pfam" id="PF00570">
    <property type="entry name" value="HRDC"/>
    <property type="match status" value="2"/>
</dbReference>
<dbReference type="Proteomes" id="UP000195514">
    <property type="component" value="Chromosome I"/>
</dbReference>
<dbReference type="GO" id="GO:0033890">
    <property type="term" value="F:ribonuclease D activity"/>
    <property type="evidence" value="ECO:0007669"/>
    <property type="project" value="UniProtKB-EC"/>
</dbReference>
<dbReference type="GO" id="GO:0008408">
    <property type="term" value="F:3'-5' exonuclease activity"/>
    <property type="evidence" value="ECO:0007669"/>
    <property type="project" value="InterPro"/>
</dbReference>
<keyword evidence="2" id="KW-0378">Hydrolase</keyword>
<accession>A0A1Y6K0U4</accession>
<evidence type="ECO:0000313" key="2">
    <source>
        <dbReference type="EMBL" id="SMX53263.1"/>
    </source>
</evidence>
<dbReference type="EC" id="3.1.13.5" evidence="2"/>
<dbReference type="Gene3D" id="1.10.150.80">
    <property type="entry name" value="HRDC domain"/>
    <property type="match status" value="2"/>
</dbReference>
<dbReference type="Pfam" id="PF01612">
    <property type="entry name" value="DNA_pol_A_exo1"/>
    <property type="match status" value="1"/>
</dbReference>
<organism evidence="2 3">
    <name type="scientific">Candidatus Brevifilum fermentans</name>
    <dbReference type="NCBI Taxonomy" id="1986204"/>
    <lineage>
        <taxon>Bacteria</taxon>
        <taxon>Bacillati</taxon>
        <taxon>Chloroflexota</taxon>
        <taxon>Anaerolineae</taxon>
        <taxon>Anaerolineales</taxon>
        <taxon>Anaerolineaceae</taxon>
        <taxon>Candidatus Brevifilum</taxon>
    </lineage>
</organism>
<dbReference type="InterPro" id="IPR051086">
    <property type="entry name" value="RNase_D-like"/>
</dbReference>
<dbReference type="RefSeq" id="WP_162287639.1">
    <property type="nucleotide sequence ID" value="NZ_LT859958.1"/>
</dbReference>
<proteinExistence type="predicted"/>
<dbReference type="SMART" id="SM00341">
    <property type="entry name" value="HRDC"/>
    <property type="match status" value="2"/>
</dbReference>
<protein>
    <submittedName>
        <fullName evidence="2">Putative ribonuclease D</fullName>
        <ecNumber evidence="2">3.1.13.5</ecNumber>
    </submittedName>
</protein>
<dbReference type="SUPFAM" id="SSF47819">
    <property type="entry name" value="HRDC-like"/>
    <property type="match status" value="2"/>
</dbReference>
<dbReference type="EMBL" id="LT859958">
    <property type="protein sequence ID" value="SMX53263.1"/>
    <property type="molecule type" value="Genomic_DNA"/>
</dbReference>